<dbReference type="Gene3D" id="2.40.110.10">
    <property type="entry name" value="Butyryl-CoA Dehydrogenase, subunit A, domain 2"/>
    <property type="match status" value="1"/>
</dbReference>
<feature type="domain" description="Acyl-CoA dehydrogenase/oxidase N-terminal" evidence="8">
    <location>
        <begin position="170"/>
        <end position="254"/>
    </location>
</feature>
<feature type="compositionally biased region" description="Basic residues" evidence="5">
    <location>
        <begin position="75"/>
        <end position="87"/>
    </location>
</feature>
<dbReference type="InterPro" id="IPR037069">
    <property type="entry name" value="AcylCoA_DH/ox_N_sf"/>
</dbReference>
<feature type="domain" description="Acyl-CoA dehydrogenase/oxidase C-terminal" evidence="6">
    <location>
        <begin position="371"/>
        <end position="515"/>
    </location>
</feature>
<dbReference type="Pfam" id="PF02770">
    <property type="entry name" value="Acyl-CoA_dh_M"/>
    <property type="match status" value="1"/>
</dbReference>
<organism evidence="9 10">
    <name type="scientific">Actinomadura geliboluensis</name>
    <dbReference type="NCBI Taxonomy" id="882440"/>
    <lineage>
        <taxon>Bacteria</taxon>
        <taxon>Bacillati</taxon>
        <taxon>Actinomycetota</taxon>
        <taxon>Actinomycetes</taxon>
        <taxon>Streptosporangiales</taxon>
        <taxon>Thermomonosporaceae</taxon>
        <taxon>Actinomadura</taxon>
    </lineage>
</organism>
<feature type="domain" description="Acyl-CoA oxidase/dehydrogenase middle" evidence="7">
    <location>
        <begin position="263"/>
        <end position="359"/>
    </location>
</feature>
<dbReference type="InterPro" id="IPR036250">
    <property type="entry name" value="AcylCo_DH-like_C"/>
</dbReference>
<evidence type="ECO:0000256" key="1">
    <source>
        <dbReference type="ARBA" id="ARBA00001974"/>
    </source>
</evidence>
<dbReference type="CDD" id="cd00567">
    <property type="entry name" value="ACAD"/>
    <property type="match status" value="1"/>
</dbReference>
<dbReference type="PANTHER" id="PTHR43884">
    <property type="entry name" value="ACYL-COA DEHYDROGENASE"/>
    <property type="match status" value="1"/>
</dbReference>
<evidence type="ECO:0000256" key="4">
    <source>
        <dbReference type="ARBA" id="ARBA00022827"/>
    </source>
</evidence>
<dbReference type="EMBL" id="VCKZ01000071">
    <property type="protein sequence ID" value="TMR40064.1"/>
    <property type="molecule type" value="Genomic_DNA"/>
</dbReference>
<dbReference type="SUPFAM" id="SSF47203">
    <property type="entry name" value="Acyl-CoA dehydrogenase C-terminal domain-like"/>
    <property type="match status" value="1"/>
</dbReference>
<keyword evidence="10" id="KW-1185">Reference proteome</keyword>
<accession>A0A5S4H5N9</accession>
<reference evidence="9 10" key="1">
    <citation type="submission" date="2019-05" db="EMBL/GenBank/DDBJ databases">
        <title>Draft genome sequence of Actinomadura geliboluensis A8036.</title>
        <authorList>
            <person name="Saricaoglu S."/>
            <person name="Isik K."/>
        </authorList>
    </citation>
    <scope>NUCLEOTIDE SEQUENCE [LARGE SCALE GENOMIC DNA]</scope>
    <source>
        <strain evidence="9 10">A8036</strain>
    </source>
</reference>
<evidence type="ECO:0000259" key="8">
    <source>
        <dbReference type="Pfam" id="PF02771"/>
    </source>
</evidence>
<dbReference type="InterPro" id="IPR009100">
    <property type="entry name" value="AcylCoA_DH/oxidase_NM_dom_sf"/>
</dbReference>
<gene>
    <name evidence="9" type="ORF">ETD96_12705</name>
</gene>
<evidence type="ECO:0000256" key="2">
    <source>
        <dbReference type="ARBA" id="ARBA00009347"/>
    </source>
</evidence>
<dbReference type="InterPro" id="IPR046373">
    <property type="entry name" value="Acyl-CoA_Oxase/DH_mid-dom_sf"/>
</dbReference>
<feature type="compositionally biased region" description="Basic and acidic residues" evidence="5">
    <location>
        <begin position="88"/>
        <end position="99"/>
    </location>
</feature>
<name>A0A5S4H5N9_9ACTN</name>
<evidence type="ECO:0000256" key="3">
    <source>
        <dbReference type="ARBA" id="ARBA00022630"/>
    </source>
</evidence>
<dbReference type="GO" id="GO:0050660">
    <property type="term" value="F:flavin adenine dinucleotide binding"/>
    <property type="evidence" value="ECO:0007669"/>
    <property type="project" value="InterPro"/>
</dbReference>
<evidence type="ECO:0000313" key="9">
    <source>
        <dbReference type="EMBL" id="TMR40064.1"/>
    </source>
</evidence>
<comment type="caution">
    <text evidence="9">The sequence shown here is derived from an EMBL/GenBank/DDBJ whole genome shotgun (WGS) entry which is preliminary data.</text>
</comment>
<dbReference type="InterPro" id="IPR009075">
    <property type="entry name" value="AcylCo_DH/oxidase_C"/>
</dbReference>
<feature type="compositionally biased region" description="Basic residues" evidence="5">
    <location>
        <begin position="20"/>
        <end position="34"/>
    </location>
</feature>
<protein>
    <submittedName>
        <fullName evidence="9">Acyl-CoA dehydrogenase family protein</fullName>
    </submittedName>
</protein>
<dbReference type="Gene3D" id="1.10.540.10">
    <property type="entry name" value="Acyl-CoA dehydrogenase/oxidase, N-terminal domain"/>
    <property type="match status" value="1"/>
</dbReference>
<dbReference type="GO" id="GO:0003995">
    <property type="term" value="F:acyl-CoA dehydrogenase activity"/>
    <property type="evidence" value="ECO:0007669"/>
    <property type="project" value="TreeGrafter"/>
</dbReference>
<feature type="compositionally biased region" description="Basic residues" evidence="5">
    <location>
        <begin position="54"/>
        <end position="64"/>
    </location>
</feature>
<evidence type="ECO:0000256" key="5">
    <source>
        <dbReference type="SAM" id="MobiDB-lite"/>
    </source>
</evidence>
<sequence length="702" mass="74514">MQGADHRPRPQPVPAGPGGRHARRASGARARRGRGLLGAGAGRAGRDRPGVPGPRRRPRRPRGDRRRDPGPGRCGLRRARAGRRARPAGRDRADHERQDPAPADARGLPEGAARRRPRGPVPGGARGRRGGPVTAPGLLIDAGGVDLDGFERALGDPADPGALISYAGSAELDRREEFPARICGDLDRLGLPRLYVPAEHGGALTRYDDLLAAVRSVARRDLSVAIGHAKSFLGGASVWVAGTPEQARALGADIMAGVPVSWGLTERGHGSDLLAGEMTAAREGAGYRVRGEKWLINNATRGSVLCLLVRTSAEGGERGFSLLLADKRRLPADRYRHLPKVRTLGIRGADISGFALDDCPVPADALVGAEGGGLETVLKALQLTRTVCAALSLGAADQALRLATGFAAQRDLYGHRLIELPHVRRTLGECYAALFTAEAVSVLGTRLVHTLPEEMAVVSAAVKSFVPARVDALLAACGEILGARAFLTGVHEHGAFQKLERDHRVVGIFDGSTLVNQHALINHFPLLAAGHRRGGAHEDELRRAADLSSAPPAAALDRLTLLSRGGCSLTRGLRATTVELHAMAARGEAPVRLAELADELTNRCDRLHGALALVRPAARDVPPEHFALARRYELCLAGAAVLRLWTHNRARGDDPLWPEACLALVLRSLRPLGRPAEEEVFDRLLDAVAAGRPVGPRLGGAR</sequence>
<dbReference type="AlphaFoldDB" id="A0A5S4H5N9"/>
<dbReference type="Pfam" id="PF02771">
    <property type="entry name" value="Acyl-CoA_dh_N"/>
    <property type="match status" value="1"/>
</dbReference>
<evidence type="ECO:0000259" key="6">
    <source>
        <dbReference type="Pfam" id="PF00441"/>
    </source>
</evidence>
<comment type="similarity">
    <text evidence="2">Belongs to the acyl-CoA dehydrogenase family.</text>
</comment>
<dbReference type="Pfam" id="PF00441">
    <property type="entry name" value="Acyl-CoA_dh_1"/>
    <property type="match status" value="1"/>
</dbReference>
<proteinExistence type="inferred from homology"/>
<dbReference type="Gene3D" id="1.20.140.10">
    <property type="entry name" value="Butyryl-CoA Dehydrogenase, subunit A, domain 3"/>
    <property type="match status" value="1"/>
</dbReference>
<dbReference type="SUPFAM" id="SSF56645">
    <property type="entry name" value="Acyl-CoA dehydrogenase NM domain-like"/>
    <property type="match status" value="1"/>
</dbReference>
<dbReference type="Proteomes" id="UP000305238">
    <property type="component" value="Unassembled WGS sequence"/>
</dbReference>
<evidence type="ECO:0000313" key="10">
    <source>
        <dbReference type="Proteomes" id="UP000305238"/>
    </source>
</evidence>
<keyword evidence="4" id="KW-0274">FAD</keyword>
<evidence type="ECO:0000259" key="7">
    <source>
        <dbReference type="Pfam" id="PF02770"/>
    </source>
</evidence>
<comment type="cofactor">
    <cofactor evidence="1">
        <name>FAD</name>
        <dbReference type="ChEBI" id="CHEBI:57692"/>
    </cofactor>
</comment>
<dbReference type="OrthoDB" id="3666321at2"/>
<feature type="region of interest" description="Disordered" evidence="5">
    <location>
        <begin position="1"/>
        <end position="137"/>
    </location>
</feature>
<dbReference type="GO" id="GO:0005886">
    <property type="term" value="C:plasma membrane"/>
    <property type="evidence" value="ECO:0007669"/>
    <property type="project" value="TreeGrafter"/>
</dbReference>
<keyword evidence="3" id="KW-0285">Flavoprotein</keyword>
<dbReference type="InterPro" id="IPR006091">
    <property type="entry name" value="Acyl-CoA_Oxase/DH_mid-dom"/>
</dbReference>
<dbReference type="InterPro" id="IPR013786">
    <property type="entry name" value="AcylCoA_DH/ox_N"/>
</dbReference>
<dbReference type="PANTHER" id="PTHR43884:SF19">
    <property type="entry name" value="ACYL-COA DEHYDROGENASE FADE4-RELATED"/>
    <property type="match status" value="1"/>
</dbReference>